<sequence length="68" mass="7616">MNPELNGWDGFVKALAPEWKVNSTTDELMSLVADDTIATALWGCLKSDAIRWLYSEVPMWTINVPSIC</sequence>
<gene>
    <name evidence="1" type="ORF">PQR00_14025</name>
</gene>
<dbReference type="RefSeq" id="WP_408129409.1">
    <property type="nucleotide sequence ID" value="NZ_JAQQDH010000003.1"/>
</dbReference>
<evidence type="ECO:0000313" key="1">
    <source>
        <dbReference type="EMBL" id="MFM0444700.1"/>
    </source>
</evidence>
<keyword evidence="2" id="KW-1185">Reference proteome</keyword>
<protein>
    <submittedName>
        <fullName evidence="1">Uncharacterized protein</fullName>
    </submittedName>
</protein>
<proteinExistence type="predicted"/>
<comment type="caution">
    <text evidence="1">The sequence shown here is derived from an EMBL/GenBank/DDBJ whole genome shotgun (WGS) entry which is preliminary data.</text>
</comment>
<name>A0ABW9C3P9_9BURK</name>
<accession>A0ABW9C3P9</accession>
<reference evidence="1 2" key="1">
    <citation type="journal article" date="2024" name="Chem. Sci.">
        <title>Discovery of megapolipeptins by genome mining of a Burkholderiales bacteria collection.</title>
        <authorList>
            <person name="Paulo B.S."/>
            <person name="Recchia M.J.J."/>
            <person name="Lee S."/>
            <person name="Fergusson C.H."/>
            <person name="Romanowski S.B."/>
            <person name="Hernandez A."/>
            <person name="Krull N."/>
            <person name="Liu D.Y."/>
            <person name="Cavanagh H."/>
            <person name="Bos A."/>
            <person name="Gray C.A."/>
            <person name="Murphy B.T."/>
            <person name="Linington R.G."/>
            <person name="Eustaquio A.S."/>
        </authorList>
    </citation>
    <scope>NUCLEOTIDE SEQUENCE [LARGE SCALE GENOMIC DNA]</scope>
    <source>
        <strain evidence="1 2">RL17-379-BIB-C</strain>
    </source>
</reference>
<dbReference type="EMBL" id="JAQQDH010000003">
    <property type="protein sequence ID" value="MFM0444700.1"/>
    <property type="molecule type" value="Genomic_DNA"/>
</dbReference>
<evidence type="ECO:0000313" key="2">
    <source>
        <dbReference type="Proteomes" id="UP001629288"/>
    </source>
</evidence>
<organism evidence="1 2">
    <name type="scientific">Paraburkholderia strydomiana</name>
    <dbReference type="NCBI Taxonomy" id="1245417"/>
    <lineage>
        <taxon>Bacteria</taxon>
        <taxon>Pseudomonadati</taxon>
        <taxon>Pseudomonadota</taxon>
        <taxon>Betaproteobacteria</taxon>
        <taxon>Burkholderiales</taxon>
        <taxon>Burkholderiaceae</taxon>
        <taxon>Paraburkholderia</taxon>
    </lineage>
</organism>
<dbReference type="Proteomes" id="UP001629288">
    <property type="component" value="Unassembled WGS sequence"/>
</dbReference>